<keyword evidence="3" id="KW-1185">Reference proteome</keyword>
<dbReference type="AlphaFoldDB" id="A0AA89NSH6"/>
<dbReference type="GO" id="GO:0003677">
    <property type="term" value="F:DNA binding"/>
    <property type="evidence" value="ECO:0007669"/>
    <property type="project" value="UniProtKB-KW"/>
</dbReference>
<keyword evidence="2" id="KW-0238">DNA-binding</keyword>
<gene>
    <name evidence="2" type="ORF">HNR78_003016</name>
</gene>
<dbReference type="SUPFAM" id="SSF141571">
    <property type="entry name" value="Pentapeptide repeat-like"/>
    <property type="match status" value="1"/>
</dbReference>
<name>A0AA89NSH6_9BACL</name>
<reference evidence="2 3" key="1">
    <citation type="submission" date="2020-08" db="EMBL/GenBank/DDBJ databases">
        <title>Genomic Encyclopedia of Type Strains, Phase IV (KMG-IV): sequencing the most valuable type-strain genomes for metagenomic binning, comparative biology and taxonomic classification.</title>
        <authorList>
            <person name="Goeker M."/>
        </authorList>
    </citation>
    <scope>NUCLEOTIDE SEQUENCE [LARGE SCALE GENOMIC DNA]</scope>
    <source>
        <strain evidence="2 3">DSM 14590</strain>
    </source>
</reference>
<dbReference type="Proteomes" id="UP000613002">
    <property type="component" value="Unassembled WGS sequence"/>
</dbReference>
<sequence length="298" mass="34795">MMKDVIIDLLRSDGSIVVNKRLAKAIGLMEAVVYSEIVSLYKYWASRGELVDGEWFFCTDEKLSENTTIPERTVRRKVAELVKLGLIEKELKGLPAKIHYRITDKIFEVLGLWPTKDGQNGQPDKINVSSDKNAEKPHGYQVGQNGQPRMTNLANQEWPNWSPNNTNLNNTNLNNTNFNNTNHHHPLIEGFNQQQSNLIHEFFEKHAIDDDDLKNKLLEKLKGKRFKYMAYIEKTFETVKNMVEPNSSKEQTIGKQVRKELIPDWLNMNYSQPEDDEDFDVERARRELEERLKKYRDE</sequence>
<proteinExistence type="predicted"/>
<dbReference type="EMBL" id="JACICZ010000015">
    <property type="protein sequence ID" value="MBB3870116.1"/>
    <property type="molecule type" value="Genomic_DNA"/>
</dbReference>
<dbReference type="RefSeq" id="WP_073968035.1">
    <property type="nucleotide sequence ID" value="NZ_BDAQ01000020.1"/>
</dbReference>
<dbReference type="Gene3D" id="1.10.10.10">
    <property type="entry name" value="Winged helix-like DNA-binding domain superfamily/Winged helix DNA-binding domain"/>
    <property type="match status" value="1"/>
</dbReference>
<feature type="region of interest" description="Disordered" evidence="1">
    <location>
        <begin position="118"/>
        <end position="148"/>
    </location>
</feature>
<feature type="compositionally biased region" description="Polar residues" evidence="1">
    <location>
        <begin position="118"/>
        <end position="131"/>
    </location>
</feature>
<evidence type="ECO:0000313" key="3">
    <source>
        <dbReference type="Proteomes" id="UP000613002"/>
    </source>
</evidence>
<organism evidence="2 3">
    <name type="scientific">Parageobacillus toebii NBRC 107807</name>
    <dbReference type="NCBI Taxonomy" id="1223503"/>
    <lineage>
        <taxon>Bacteria</taxon>
        <taxon>Bacillati</taxon>
        <taxon>Bacillota</taxon>
        <taxon>Bacilli</taxon>
        <taxon>Bacillales</taxon>
        <taxon>Anoxybacillaceae</taxon>
        <taxon>Parageobacillus</taxon>
    </lineage>
</organism>
<evidence type="ECO:0000256" key="1">
    <source>
        <dbReference type="SAM" id="MobiDB-lite"/>
    </source>
</evidence>
<comment type="caution">
    <text evidence="2">The sequence shown here is derived from an EMBL/GenBank/DDBJ whole genome shotgun (WGS) entry which is preliminary data.</text>
</comment>
<evidence type="ECO:0000313" key="2">
    <source>
        <dbReference type="EMBL" id="MBB3870116.1"/>
    </source>
</evidence>
<protein>
    <submittedName>
        <fullName evidence="2">DNA-binding HxlR family transcriptional regulator</fullName>
    </submittedName>
</protein>
<accession>A0AA89NSH6</accession>
<dbReference type="InterPro" id="IPR036388">
    <property type="entry name" value="WH-like_DNA-bd_sf"/>
</dbReference>